<feature type="signal peptide" evidence="1">
    <location>
        <begin position="1"/>
        <end position="25"/>
    </location>
</feature>
<dbReference type="eggNOG" id="ENOG502STS2">
    <property type="taxonomic scope" value="Eukaryota"/>
</dbReference>
<dbReference type="Proteomes" id="UP000026915">
    <property type="component" value="Chromosome 2"/>
</dbReference>
<keyword evidence="3" id="KW-1185">Reference proteome</keyword>
<dbReference type="HOGENOM" id="CLU_759543_0_0_1"/>
<dbReference type="AlphaFoldDB" id="A0A061E0L3"/>
<dbReference type="PANTHER" id="PTHR37613:SF3">
    <property type="entry name" value="DUF4378 DOMAIN-CONTAINING PROTEIN"/>
    <property type="match status" value="1"/>
</dbReference>
<dbReference type="OMA" id="CKNSIDP"/>
<reference evidence="2 3" key="1">
    <citation type="journal article" date="2013" name="Genome Biol.">
        <title>The genome sequence of the most widely cultivated cacao type and its use to identify candidate genes regulating pod color.</title>
        <authorList>
            <person name="Motamayor J.C."/>
            <person name="Mockaitis K."/>
            <person name="Schmutz J."/>
            <person name="Haiminen N."/>
            <person name="Iii D.L."/>
            <person name="Cornejo O."/>
            <person name="Findley S.D."/>
            <person name="Zheng P."/>
            <person name="Utro F."/>
            <person name="Royaert S."/>
            <person name="Saski C."/>
            <person name="Jenkins J."/>
            <person name="Podicheti R."/>
            <person name="Zhao M."/>
            <person name="Scheffler B.E."/>
            <person name="Stack J.C."/>
            <person name="Feltus F.A."/>
            <person name="Mustiga G.M."/>
            <person name="Amores F."/>
            <person name="Phillips W."/>
            <person name="Marelli J.P."/>
            <person name="May G.D."/>
            <person name="Shapiro H."/>
            <person name="Ma J."/>
            <person name="Bustamante C.D."/>
            <person name="Schnell R.J."/>
            <person name="Main D."/>
            <person name="Gilbert D."/>
            <person name="Parida L."/>
            <person name="Kuhn D.N."/>
        </authorList>
    </citation>
    <scope>NUCLEOTIDE SEQUENCE [LARGE SCALE GENOMIC DNA]</scope>
    <source>
        <strain evidence="3">cv. Matina 1-6</strain>
    </source>
</reference>
<dbReference type="EMBL" id="CM001880">
    <property type="protein sequence ID" value="EOX98515.1"/>
    <property type="molecule type" value="Genomic_DNA"/>
</dbReference>
<keyword evidence="1" id="KW-0732">Signal</keyword>
<feature type="chain" id="PRO_5001600750" description="DUF4378 domain-containing protein" evidence="1">
    <location>
        <begin position="26"/>
        <end position="421"/>
    </location>
</feature>
<dbReference type="PANTHER" id="PTHR37613">
    <property type="entry name" value="DUF4378 DOMAIN PROTEIN"/>
    <property type="match status" value="1"/>
</dbReference>
<organism evidence="2 3">
    <name type="scientific">Theobroma cacao</name>
    <name type="common">Cacao</name>
    <name type="synonym">Cocoa</name>
    <dbReference type="NCBI Taxonomy" id="3641"/>
    <lineage>
        <taxon>Eukaryota</taxon>
        <taxon>Viridiplantae</taxon>
        <taxon>Streptophyta</taxon>
        <taxon>Embryophyta</taxon>
        <taxon>Tracheophyta</taxon>
        <taxon>Spermatophyta</taxon>
        <taxon>Magnoliopsida</taxon>
        <taxon>eudicotyledons</taxon>
        <taxon>Gunneridae</taxon>
        <taxon>Pentapetalae</taxon>
        <taxon>rosids</taxon>
        <taxon>malvids</taxon>
        <taxon>Malvales</taxon>
        <taxon>Malvaceae</taxon>
        <taxon>Byttnerioideae</taxon>
        <taxon>Theobroma</taxon>
    </lineage>
</organism>
<sequence>MLAFHSNKNQKLISLIFSFSLFAIGSPFSSNTDRHSLSVPIINFALYPSTPLPLLTLSSPLNFATSMASRAIKSTTAKQLKEHLQEQQDPFTLSIYLSERGYLVKCLSSNGRNGCCQINLFKNLSRPRSYNLNKKMVLISTRIVKSILYKLVSSNDIQEPSCRSDKAHQDEFQTAETNGFTEVKGLTPFGAFPSCAPEEEPLPLKHCRTSQASNVGYVEQQKTLTDKTCQRKCTQEKHLNLMSMLNTLSSDKVHHIITRQESLSSRSSTLTENAGGNFMFTTFPWKWLGKSLIERYSLIGFKESKEIIEPCSPQHRRSKELVNRRKPLFNLTGEREPIQNNDRKNVRNKYNYIHWFIGVGNPIKAEQIYSCTKYSRDSSMDFSNTLEEWNYSRQMQRKIGFELGDTIMDEIIEEIIYLLRQ</sequence>
<accession>A0A061E0L3</accession>
<name>A0A061E0L3_THECC</name>
<proteinExistence type="predicted"/>
<evidence type="ECO:0000313" key="2">
    <source>
        <dbReference type="EMBL" id="EOX98515.1"/>
    </source>
</evidence>
<gene>
    <name evidence="2" type="ORF">TCM_007258</name>
</gene>
<protein>
    <recommendedName>
        <fullName evidence="4">DUF4378 domain-containing protein</fullName>
    </recommendedName>
</protein>
<evidence type="ECO:0000313" key="3">
    <source>
        <dbReference type="Proteomes" id="UP000026915"/>
    </source>
</evidence>
<evidence type="ECO:0000256" key="1">
    <source>
        <dbReference type="SAM" id="SignalP"/>
    </source>
</evidence>
<dbReference type="InParanoid" id="A0A061E0L3"/>
<dbReference type="Gramene" id="EOX98515">
    <property type="protein sequence ID" value="EOX98515"/>
    <property type="gene ID" value="TCM_007258"/>
</dbReference>
<evidence type="ECO:0008006" key="4">
    <source>
        <dbReference type="Google" id="ProtNLM"/>
    </source>
</evidence>